<name>A0AC35U0L2_9BILA</name>
<proteinExistence type="predicted"/>
<dbReference type="WBParaSite" id="RSKR_0000638000.1">
    <property type="protein sequence ID" value="RSKR_0000638000.1"/>
    <property type="gene ID" value="RSKR_0000638000"/>
</dbReference>
<dbReference type="Proteomes" id="UP000095286">
    <property type="component" value="Unplaced"/>
</dbReference>
<evidence type="ECO:0000313" key="2">
    <source>
        <dbReference type="WBParaSite" id="RSKR_0000638000.1"/>
    </source>
</evidence>
<organism evidence="1 2">
    <name type="scientific">Rhabditophanes sp. KR3021</name>
    <dbReference type="NCBI Taxonomy" id="114890"/>
    <lineage>
        <taxon>Eukaryota</taxon>
        <taxon>Metazoa</taxon>
        <taxon>Ecdysozoa</taxon>
        <taxon>Nematoda</taxon>
        <taxon>Chromadorea</taxon>
        <taxon>Rhabditida</taxon>
        <taxon>Tylenchina</taxon>
        <taxon>Panagrolaimomorpha</taxon>
        <taxon>Strongyloidoidea</taxon>
        <taxon>Alloionematidae</taxon>
        <taxon>Rhabditophanes</taxon>
    </lineage>
</organism>
<accession>A0AC35U0L2</accession>
<protein>
    <submittedName>
        <fullName evidence="2">Uncharacterized protein</fullName>
    </submittedName>
</protein>
<reference evidence="2" key="1">
    <citation type="submission" date="2025-08" db="UniProtKB">
        <authorList>
            <consortium name="WormBaseParasite"/>
        </authorList>
    </citation>
    <scope>IDENTIFICATION</scope>
    <source>
        <strain evidence="2">KR3021</strain>
    </source>
</reference>
<evidence type="ECO:0000313" key="1">
    <source>
        <dbReference type="Proteomes" id="UP000095286"/>
    </source>
</evidence>
<sequence length="340" mass="39077">MFSPCRLFAILVLYFVNFATSHHRNLTKILFIHNGAPKHEDTANNASIISLDKSNQLLGLSTTLNGSNPAYSIRCQNQNYSAMETVRVQSIGDNPFHNFNLSKLLSTINGNVTKYCDIKATIYVQNIAHYTEVFPFYLISPLNSPYAKVTAVNREYFVLPMVKINKKLAIIYQIVFRNKSNYQNVIYNRSNREAENCYRGAHYWNRGTNCISNIDYTNSSLLIRKYDPLQNDGVYVLSYGLIQAEGSKPTYPFFNVSIEVAGIPYNLDEYVKNNIQLVISTSIYNRSNREAENCYRGAHYWNQLFWMLPNAPNKQTYLRNWLIILKDQNGTILGSMNSIE</sequence>